<dbReference type="InterPro" id="IPR043502">
    <property type="entry name" value="DNA/RNA_pol_sf"/>
</dbReference>
<dbReference type="EMBL" id="JARAOO010000012">
    <property type="protein sequence ID" value="KAJ7949905.1"/>
    <property type="molecule type" value="Genomic_DNA"/>
</dbReference>
<evidence type="ECO:0000313" key="1">
    <source>
        <dbReference type="EMBL" id="KAJ7949905.1"/>
    </source>
</evidence>
<dbReference type="PANTHER" id="PTHR33067:SF15">
    <property type="entry name" value="RNA-DIRECTED DNA POLYMERASE"/>
    <property type="match status" value="1"/>
</dbReference>
<dbReference type="Proteomes" id="UP001163823">
    <property type="component" value="Chromosome 12"/>
</dbReference>
<gene>
    <name evidence="1" type="ORF">O6P43_030189</name>
</gene>
<dbReference type="PANTHER" id="PTHR33067">
    <property type="entry name" value="RNA-DIRECTED DNA POLYMERASE-RELATED"/>
    <property type="match status" value="1"/>
</dbReference>
<dbReference type="Gene3D" id="2.40.70.10">
    <property type="entry name" value="Acid Proteases"/>
    <property type="match status" value="1"/>
</dbReference>
<evidence type="ECO:0000313" key="2">
    <source>
        <dbReference type="Proteomes" id="UP001163823"/>
    </source>
</evidence>
<organism evidence="1 2">
    <name type="scientific">Quillaja saponaria</name>
    <name type="common">Soap bark tree</name>
    <dbReference type="NCBI Taxonomy" id="32244"/>
    <lineage>
        <taxon>Eukaryota</taxon>
        <taxon>Viridiplantae</taxon>
        <taxon>Streptophyta</taxon>
        <taxon>Embryophyta</taxon>
        <taxon>Tracheophyta</taxon>
        <taxon>Spermatophyta</taxon>
        <taxon>Magnoliopsida</taxon>
        <taxon>eudicotyledons</taxon>
        <taxon>Gunneridae</taxon>
        <taxon>Pentapetalae</taxon>
        <taxon>rosids</taxon>
        <taxon>fabids</taxon>
        <taxon>Fabales</taxon>
        <taxon>Quillajaceae</taxon>
        <taxon>Quillaja</taxon>
    </lineage>
</organism>
<dbReference type="AlphaFoldDB" id="A0AAD7PCL2"/>
<dbReference type="SUPFAM" id="SSF56672">
    <property type="entry name" value="DNA/RNA polymerases"/>
    <property type="match status" value="1"/>
</dbReference>
<dbReference type="CDD" id="cd01647">
    <property type="entry name" value="RT_LTR"/>
    <property type="match status" value="1"/>
</dbReference>
<name>A0AAD7PCL2_QUISA</name>
<dbReference type="Gene3D" id="3.10.10.10">
    <property type="entry name" value="HIV Type 1 Reverse Transcriptase, subunit A, domain 1"/>
    <property type="match status" value="1"/>
</dbReference>
<dbReference type="KEGG" id="qsa:O6P43_030189"/>
<reference evidence="1" key="1">
    <citation type="journal article" date="2023" name="Science">
        <title>Elucidation of the pathway for biosynthesis of saponin adjuvants from the soapbark tree.</title>
        <authorList>
            <person name="Reed J."/>
            <person name="Orme A."/>
            <person name="El-Demerdash A."/>
            <person name="Owen C."/>
            <person name="Martin L.B.B."/>
            <person name="Misra R.C."/>
            <person name="Kikuchi S."/>
            <person name="Rejzek M."/>
            <person name="Martin A.C."/>
            <person name="Harkess A."/>
            <person name="Leebens-Mack J."/>
            <person name="Louveau T."/>
            <person name="Stephenson M.J."/>
            <person name="Osbourn A."/>
        </authorList>
    </citation>
    <scope>NUCLEOTIDE SEQUENCE</scope>
    <source>
        <strain evidence="1">S10</strain>
    </source>
</reference>
<sequence>MNSNFKLTPPFPLSSYRSKKEDKEKEILEMFRKVEINIPLLDAIKQVPRYAKFLKELCTNKRKLNSNETVSVGEKVSAIIQKKLPLKEKDPGSFSIPCKISNTCFEMAMCDLATSISVMPKSLYESLCLGPLKETCVIIQLADRTLVSVHGLIFPADFYILDMEDDHSHTSTPLLLGRPFLKTARTKIDVFSGTLFMEFDGNVVQFNILEAKKFQGDKQYVMCLDVIDINVQQVFDLSGSDKLNVAKSQSFDSTCTKGEVAIDDALVDVVMALQALQAVMYKCAILVLMLRDHKTAIGWTLANIKGISPSMCMHHILFEENSKPTREMQRRLNPPMMEVVKAEILKFLDAGVIYPILDGKWVSPIHMVPKKTGITVVQNKDDELVPVRVQSGWRMYVDYRKLNQESCKDFFPLPFMNQMLERLASKSFYCFLDGYNGFNHIVIAPEDREKTTFTCPFDLMALRCARTTSSSLYRNDASIFSSPEAEKRYKIE</sequence>
<accession>A0AAD7PCL2</accession>
<proteinExistence type="predicted"/>
<dbReference type="InterPro" id="IPR021109">
    <property type="entry name" value="Peptidase_aspartic_dom_sf"/>
</dbReference>
<dbReference type="CDD" id="cd00303">
    <property type="entry name" value="retropepsin_like"/>
    <property type="match status" value="1"/>
</dbReference>
<comment type="caution">
    <text evidence="1">The sequence shown here is derived from an EMBL/GenBank/DDBJ whole genome shotgun (WGS) entry which is preliminary data.</text>
</comment>
<protein>
    <submittedName>
        <fullName evidence="1">Retrovirus-related Pol polyprotein</fullName>
    </submittedName>
</protein>
<keyword evidence="2" id="KW-1185">Reference proteome</keyword>